<dbReference type="EMBL" id="KZ678376">
    <property type="protein sequence ID" value="PSS03244.1"/>
    <property type="molecule type" value="Genomic_DNA"/>
</dbReference>
<dbReference type="GO" id="GO:0032153">
    <property type="term" value="C:cell division site"/>
    <property type="evidence" value="ECO:0007669"/>
    <property type="project" value="TreeGrafter"/>
</dbReference>
<dbReference type="InterPro" id="IPR009571">
    <property type="entry name" value="SUR7/Rim9-like_fungi"/>
</dbReference>
<feature type="region of interest" description="Disordered" evidence="5">
    <location>
        <begin position="199"/>
        <end position="488"/>
    </location>
</feature>
<feature type="transmembrane region" description="Helical" evidence="6">
    <location>
        <begin position="85"/>
        <end position="108"/>
    </location>
</feature>
<evidence type="ECO:0000256" key="3">
    <source>
        <dbReference type="ARBA" id="ARBA00022989"/>
    </source>
</evidence>
<dbReference type="GO" id="GO:0005886">
    <property type="term" value="C:plasma membrane"/>
    <property type="evidence" value="ECO:0007669"/>
    <property type="project" value="InterPro"/>
</dbReference>
<keyword evidence="9" id="KW-1185">Reference proteome</keyword>
<reference evidence="8 9" key="1">
    <citation type="journal article" date="2018" name="Mycol. Prog.">
        <title>Coniella lustricola, a new species from submerged detritus.</title>
        <authorList>
            <person name="Raudabaugh D.B."/>
            <person name="Iturriaga T."/>
            <person name="Carver A."/>
            <person name="Mondo S."/>
            <person name="Pangilinan J."/>
            <person name="Lipzen A."/>
            <person name="He G."/>
            <person name="Amirebrahimi M."/>
            <person name="Grigoriev I.V."/>
            <person name="Miller A.N."/>
        </authorList>
    </citation>
    <scope>NUCLEOTIDE SEQUENCE [LARGE SCALE GENOMIC DNA]</scope>
    <source>
        <strain evidence="8 9">B22-T-1</strain>
    </source>
</reference>
<accession>A0A2T3ALK2</accession>
<feature type="compositionally biased region" description="Gly residues" evidence="5">
    <location>
        <begin position="702"/>
        <end position="712"/>
    </location>
</feature>
<evidence type="ECO:0000313" key="9">
    <source>
        <dbReference type="Proteomes" id="UP000241462"/>
    </source>
</evidence>
<sequence length="712" mass="75005">MLRPATPLSFVLFVAFGLLLISVLSTPIIPAIKLASFDGYNFGVFGYCDGSSCSDIEIGYDSTSLAKTDGDSSDFDLPESTRSTLSTILIVHPVAALITLIDLILAIVSHLHSPSHSSRYLLLVFITSIFNFLLCLLAFLVDVLLFVPHMAFGSYLVLAATILVAFGMIISCAMRRTIVNRKARKKRIAENAEMSGENFYKRQQDVGPTATVEPSMPTVSGANGGGTDKLPAFATFEKTDTSDERIPLTQRSPSVTSPNPSMDIHSGEVAYNGPVGPGPRRQGSRDQYGNPINAPPDAYGMGRPSTESQRSRGRGGMGPGGYRGRGGYGPLPRGGYGAYGPGPGPAPGPGRGGYGPPGRGGYGPPPGQGRGGYGPPPRGYGGPMMRGGRPPPPAAYNHYGGRQPSPGPPPAPGYAMNNLNPSMPSVSTGSSGYEAYNPNRESVLPRAESPPPLPGVDDGVAPPLADGMIPRTDSPAQAQMQAQGQQFRDSDADIVGMVGLQQGRGTPARRHDTYMSGSHYSQPDDQYIPARSAWEQQNTGRGSPAPPVHPVHPSALPPPLRPGGSPVSSRRSPGPPEPAREISYVEDVDPRFAEPTTVVAPSNFQRFTPPSVIDADQIYDSIPEGARSPAESEHSTFTSISQRGINPRWSGNPPPPIRAPFDGVPARRPIPTNNVLLDNNPDFQLLGARGPMGPGPGPVPGQGPGRGRGGFP</sequence>
<keyword evidence="2 6" id="KW-0812">Transmembrane</keyword>
<feature type="compositionally biased region" description="Polar residues" evidence="5">
    <location>
        <begin position="635"/>
        <end position="644"/>
    </location>
</feature>
<feature type="transmembrane region" description="Helical" evidence="6">
    <location>
        <begin position="120"/>
        <end position="146"/>
    </location>
</feature>
<feature type="compositionally biased region" description="Polar residues" evidence="5">
    <location>
        <begin position="417"/>
        <end position="431"/>
    </location>
</feature>
<evidence type="ECO:0000256" key="2">
    <source>
        <dbReference type="ARBA" id="ARBA00022692"/>
    </source>
</evidence>
<feature type="region of interest" description="Disordered" evidence="5">
    <location>
        <begin position="623"/>
        <end position="712"/>
    </location>
</feature>
<feature type="compositionally biased region" description="Basic and acidic residues" evidence="5">
    <location>
        <begin position="237"/>
        <end position="246"/>
    </location>
</feature>
<feature type="compositionally biased region" description="Low complexity" evidence="5">
    <location>
        <begin position="562"/>
        <end position="572"/>
    </location>
</feature>
<feature type="signal peptide" evidence="7">
    <location>
        <begin position="1"/>
        <end position="25"/>
    </location>
</feature>
<dbReference type="OrthoDB" id="2354757at2759"/>
<feature type="compositionally biased region" description="Polar residues" evidence="5">
    <location>
        <begin position="515"/>
        <end position="524"/>
    </location>
</feature>
<dbReference type="InterPro" id="IPR051380">
    <property type="entry name" value="pH-response_reg_palI/RIM9"/>
</dbReference>
<feature type="compositionally biased region" description="Gly residues" evidence="5">
    <location>
        <begin position="349"/>
        <end position="385"/>
    </location>
</feature>
<organism evidence="8 9">
    <name type="scientific">Coniella lustricola</name>
    <dbReference type="NCBI Taxonomy" id="2025994"/>
    <lineage>
        <taxon>Eukaryota</taxon>
        <taxon>Fungi</taxon>
        <taxon>Dikarya</taxon>
        <taxon>Ascomycota</taxon>
        <taxon>Pezizomycotina</taxon>
        <taxon>Sordariomycetes</taxon>
        <taxon>Sordariomycetidae</taxon>
        <taxon>Diaporthales</taxon>
        <taxon>Schizoparmaceae</taxon>
        <taxon>Coniella</taxon>
    </lineage>
</organism>
<evidence type="ECO:0000256" key="7">
    <source>
        <dbReference type="SAM" id="SignalP"/>
    </source>
</evidence>
<dbReference type="PANTHER" id="PTHR28013">
    <property type="entry name" value="PROTEIN DCV1-RELATED"/>
    <property type="match status" value="1"/>
</dbReference>
<dbReference type="InParanoid" id="A0A2T3ALK2"/>
<dbReference type="Pfam" id="PF06687">
    <property type="entry name" value="SUR7"/>
    <property type="match status" value="1"/>
</dbReference>
<protein>
    <submittedName>
        <fullName evidence="8">SUR7/PalI family-domain-containing protein</fullName>
    </submittedName>
</protein>
<dbReference type="AlphaFoldDB" id="A0A2T3ALK2"/>
<dbReference type="PANTHER" id="PTHR28013:SF3">
    <property type="entry name" value="PROTEIN DCV1-RELATED"/>
    <property type="match status" value="1"/>
</dbReference>
<feature type="transmembrane region" description="Helical" evidence="6">
    <location>
        <begin position="152"/>
        <end position="174"/>
    </location>
</feature>
<keyword evidence="4 6" id="KW-0472">Membrane</keyword>
<gene>
    <name evidence="8" type="ORF">BD289DRAFT_457960</name>
</gene>
<evidence type="ECO:0000256" key="6">
    <source>
        <dbReference type="SAM" id="Phobius"/>
    </source>
</evidence>
<feature type="compositionally biased region" description="Gly residues" evidence="5">
    <location>
        <begin position="314"/>
        <end position="341"/>
    </location>
</feature>
<feature type="region of interest" description="Disordered" evidence="5">
    <location>
        <begin position="501"/>
        <end position="587"/>
    </location>
</feature>
<feature type="compositionally biased region" description="Low complexity" evidence="5">
    <location>
        <begin position="476"/>
        <end position="486"/>
    </location>
</feature>
<evidence type="ECO:0000256" key="5">
    <source>
        <dbReference type="SAM" id="MobiDB-lite"/>
    </source>
</evidence>
<keyword evidence="7" id="KW-0732">Signal</keyword>
<evidence type="ECO:0000256" key="1">
    <source>
        <dbReference type="ARBA" id="ARBA00004141"/>
    </source>
</evidence>
<feature type="compositionally biased region" description="Polar residues" evidence="5">
    <location>
        <begin position="249"/>
        <end position="260"/>
    </location>
</feature>
<dbReference type="Proteomes" id="UP000241462">
    <property type="component" value="Unassembled WGS sequence"/>
</dbReference>
<proteinExistence type="predicted"/>
<feature type="compositionally biased region" description="Pro residues" evidence="5">
    <location>
        <begin position="544"/>
        <end position="561"/>
    </location>
</feature>
<dbReference type="STRING" id="2025994.A0A2T3ALK2"/>
<feature type="chain" id="PRO_5015543065" evidence="7">
    <location>
        <begin position="26"/>
        <end position="712"/>
    </location>
</feature>
<comment type="subcellular location">
    <subcellularLocation>
        <location evidence="1">Membrane</location>
        <topology evidence="1">Multi-pass membrane protein</topology>
    </subcellularLocation>
</comment>
<keyword evidence="3 6" id="KW-1133">Transmembrane helix</keyword>
<evidence type="ECO:0000313" key="8">
    <source>
        <dbReference type="EMBL" id="PSS03244.1"/>
    </source>
</evidence>
<name>A0A2T3ALK2_9PEZI</name>
<dbReference type="GO" id="GO:0035838">
    <property type="term" value="C:growing cell tip"/>
    <property type="evidence" value="ECO:0007669"/>
    <property type="project" value="TreeGrafter"/>
</dbReference>
<evidence type="ECO:0000256" key="4">
    <source>
        <dbReference type="ARBA" id="ARBA00023136"/>
    </source>
</evidence>